<dbReference type="EMBL" id="KB644411">
    <property type="protein sequence ID" value="EPS28409.1"/>
    <property type="molecule type" value="Genomic_DNA"/>
</dbReference>
<accession>S7ZDR3</accession>
<evidence type="ECO:0000313" key="2">
    <source>
        <dbReference type="Proteomes" id="UP000019376"/>
    </source>
</evidence>
<dbReference type="STRING" id="933388.S7ZDR3"/>
<proteinExistence type="predicted"/>
<reference evidence="1 2" key="1">
    <citation type="journal article" date="2013" name="PLoS ONE">
        <title>Genomic and secretomic analyses reveal unique features of the lignocellulolytic enzyme system of Penicillium decumbens.</title>
        <authorList>
            <person name="Liu G."/>
            <person name="Zhang L."/>
            <person name="Wei X."/>
            <person name="Zou G."/>
            <person name="Qin Y."/>
            <person name="Ma L."/>
            <person name="Li J."/>
            <person name="Zheng H."/>
            <person name="Wang S."/>
            <person name="Wang C."/>
            <person name="Xun L."/>
            <person name="Zhao G.-P."/>
            <person name="Zhou Z."/>
            <person name="Qu Y."/>
        </authorList>
    </citation>
    <scope>NUCLEOTIDE SEQUENCE [LARGE SCALE GENOMIC DNA]</scope>
    <source>
        <strain evidence="2">114-2 / CGMCC 5302</strain>
    </source>
</reference>
<dbReference type="HOGENOM" id="CLU_1806868_0_0_1"/>
<dbReference type="Proteomes" id="UP000019376">
    <property type="component" value="Unassembled WGS sequence"/>
</dbReference>
<evidence type="ECO:0000313" key="1">
    <source>
        <dbReference type="EMBL" id="EPS28409.1"/>
    </source>
</evidence>
<protein>
    <submittedName>
        <fullName evidence="1">Uncharacterized protein</fullName>
    </submittedName>
</protein>
<sequence length="143" mass="16088">MTPWPNHYTFKGRSDLQWPRSPTSLPEVHFKGKRCIRSSRQCAALSHDLDKSFGPTNLMLPWPSLPHSRKRDAIHSRMRSICLDRDIINESRNTGWDDDGSIFSTSTSHVQLVAPGVTALSDESFPTALRLGRPLMGNSIFQG</sequence>
<keyword evidence="2" id="KW-1185">Reference proteome</keyword>
<organism evidence="1 2">
    <name type="scientific">Penicillium oxalicum (strain 114-2 / CGMCC 5302)</name>
    <name type="common">Penicillium decumbens</name>
    <dbReference type="NCBI Taxonomy" id="933388"/>
    <lineage>
        <taxon>Eukaryota</taxon>
        <taxon>Fungi</taxon>
        <taxon>Dikarya</taxon>
        <taxon>Ascomycota</taxon>
        <taxon>Pezizomycotina</taxon>
        <taxon>Eurotiomycetes</taxon>
        <taxon>Eurotiomycetidae</taxon>
        <taxon>Eurotiales</taxon>
        <taxon>Aspergillaceae</taxon>
        <taxon>Penicillium</taxon>
    </lineage>
</organism>
<gene>
    <name evidence="1" type="ORF">PDE_03355</name>
</gene>
<name>S7ZDR3_PENO1</name>
<dbReference type="AlphaFoldDB" id="S7ZDR3"/>